<dbReference type="AlphaFoldDB" id="A0A4U9HUN3"/>
<dbReference type="EMBL" id="LR590464">
    <property type="protein sequence ID" value="VTP68154.1"/>
    <property type="molecule type" value="Genomic_DNA"/>
</dbReference>
<evidence type="ECO:0000313" key="1">
    <source>
        <dbReference type="EMBL" id="VTP68154.1"/>
    </source>
</evidence>
<protein>
    <submittedName>
        <fullName evidence="1">Uncharacterized protein</fullName>
    </submittedName>
</protein>
<evidence type="ECO:0000313" key="2">
    <source>
        <dbReference type="Proteomes" id="UP000310719"/>
    </source>
</evidence>
<name>A0A4U9HUN3_9ENTR</name>
<reference evidence="1 2" key="1">
    <citation type="submission" date="2019-05" db="EMBL/GenBank/DDBJ databases">
        <authorList>
            <consortium name="Pathogen Informatics"/>
        </authorList>
    </citation>
    <scope>NUCLEOTIDE SEQUENCE [LARGE SCALE GENOMIC DNA]</scope>
    <source>
        <strain evidence="1 2">NCTC13032</strain>
    </source>
</reference>
<accession>A0A4U9HUN3</accession>
<organism evidence="1 2">
    <name type="scientific">Leclercia adecarboxylata</name>
    <dbReference type="NCBI Taxonomy" id="83655"/>
    <lineage>
        <taxon>Bacteria</taxon>
        <taxon>Pseudomonadati</taxon>
        <taxon>Pseudomonadota</taxon>
        <taxon>Gammaproteobacteria</taxon>
        <taxon>Enterobacterales</taxon>
        <taxon>Enterobacteriaceae</taxon>
        <taxon>Leclercia</taxon>
    </lineage>
</organism>
<gene>
    <name evidence="1" type="ORF">NCTC13032_03412</name>
</gene>
<proteinExistence type="predicted"/>
<dbReference type="Proteomes" id="UP000310719">
    <property type="component" value="Chromosome"/>
</dbReference>
<sequence length="58" mass="6469">MDELAAFEKAPRQLLQRESALLTRADIVFTGGPSLYEARKGRHPNIHCFASSVDAVHF</sequence>